<dbReference type="STRING" id="1224947.SAMN05216480_10478"/>
<evidence type="ECO:0000256" key="6">
    <source>
        <dbReference type="SAM" id="Phobius"/>
    </source>
</evidence>
<protein>
    <recommendedName>
        <fullName evidence="7">Translocation and assembly module TamB C-terminal domain-containing protein</fullName>
    </recommendedName>
</protein>
<evidence type="ECO:0000256" key="2">
    <source>
        <dbReference type="ARBA" id="ARBA00022692"/>
    </source>
</evidence>
<keyword evidence="9" id="KW-1185">Reference proteome</keyword>
<name>A0A1I7GBV4_9FLAO</name>
<feature type="transmembrane region" description="Helical" evidence="6">
    <location>
        <begin position="12"/>
        <end position="34"/>
    </location>
</feature>
<keyword evidence="3 6" id="KW-1133">Transmembrane helix</keyword>
<dbReference type="Pfam" id="PF04357">
    <property type="entry name" value="TamB"/>
    <property type="match status" value="1"/>
</dbReference>
<evidence type="ECO:0000256" key="5">
    <source>
        <dbReference type="SAM" id="MobiDB-lite"/>
    </source>
</evidence>
<evidence type="ECO:0000256" key="3">
    <source>
        <dbReference type="ARBA" id="ARBA00022989"/>
    </source>
</evidence>
<dbReference type="EMBL" id="FPBK01000004">
    <property type="protein sequence ID" value="SFU45920.1"/>
    <property type="molecule type" value="Genomic_DNA"/>
</dbReference>
<feature type="domain" description="Translocation and assembly module TamB C-terminal" evidence="7">
    <location>
        <begin position="1183"/>
        <end position="1640"/>
    </location>
</feature>
<accession>A0A1I7GBV4</accession>
<dbReference type="RefSeq" id="WP_143106368.1">
    <property type="nucleotide sequence ID" value="NZ_FPBK01000004.1"/>
</dbReference>
<keyword evidence="4 6" id="KW-0472">Membrane</keyword>
<feature type="region of interest" description="Disordered" evidence="5">
    <location>
        <begin position="1653"/>
        <end position="1683"/>
    </location>
</feature>
<evidence type="ECO:0000313" key="8">
    <source>
        <dbReference type="EMBL" id="SFU45920.1"/>
    </source>
</evidence>
<evidence type="ECO:0000313" key="9">
    <source>
        <dbReference type="Proteomes" id="UP000199138"/>
    </source>
</evidence>
<keyword evidence="2 6" id="KW-0812">Transmembrane</keyword>
<comment type="subcellular location">
    <subcellularLocation>
        <location evidence="1">Membrane</location>
        <topology evidence="1">Single-pass membrane protein</topology>
    </subcellularLocation>
</comment>
<proteinExistence type="predicted"/>
<gene>
    <name evidence="8" type="ORF">SAMN05216480_10478</name>
</gene>
<dbReference type="GO" id="GO:0009306">
    <property type="term" value="P:protein secretion"/>
    <property type="evidence" value="ECO:0007669"/>
    <property type="project" value="InterPro"/>
</dbReference>
<dbReference type="GO" id="GO:0005886">
    <property type="term" value="C:plasma membrane"/>
    <property type="evidence" value="ECO:0007669"/>
    <property type="project" value="InterPro"/>
</dbReference>
<organism evidence="8 9">
    <name type="scientific">Pustulibacterium marinum</name>
    <dbReference type="NCBI Taxonomy" id="1224947"/>
    <lineage>
        <taxon>Bacteria</taxon>
        <taxon>Pseudomonadati</taxon>
        <taxon>Bacteroidota</taxon>
        <taxon>Flavobacteriia</taxon>
        <taxon>Flavobacteriales</taxon>
        <taxon>Flavobacteriaceae</taxon>
        <taxon>Pustulibacterium</taxon>
    </lineage>
</organism>
<evidence type="ECO:0000256" key="4">
    <source>
        <dbReference type="ARBA" id="ARBA00023136"/>
    </source>
</evidence>
<feature type="compositionally biased region" description="Basic and acidic residues" evidence="5">
    <location>
        <begin position="1662"/>
        <end position="1683"/>
    </location>
</feature>
<sequence>MNKKTHSKKFKVLRIFGRIILGLFIFIFLLLLFIRSPWGQNIIVQKLTNYIEGKTNTTVTVKRVFITFDGHVFVEDLYLEDTHKDTLLYSHELEANIGLLPLIKGTGFQLKSLDWNQATAHIYQKDSLEGFNYQFLIDAFAADSTQTTTPADTTSTFQIELGDFDLKDIHLTYEDAVTGMNANGSIGELLLELNTFDLEAMRFEVDEAALRNTQITYEQLKPLPESTDTTATSPLPFLEVDALELTNVTAKYRSQPDGMDANVTISESYFSVPKIDLQAQEIVADELSLKHSTVVLNMQTVAKETAVAETTTTTPFTWPDWNLTVDEINLEHNDITYTLDGAQPQKGTLNANAIALTNVTLQADEVLLEKEHAALEIANLQLEEASGLALKQLAFTTDITSKRLAIDDLQFTLNNNTISGNAAASYASLQQFIATPEKATLALNLNNIQLALQDVFLLQPDLEKNTYLATLAKKRISGQVYANGTLEALRLSNTAIQWGANTRVNATAAFKNITDTERLAFTIQNFKAITTKEDLEQFMASDSLGISYPDHATLVVEGSGNLEDITAKARLQTSEGTIAVDGNFQNTETIAFDANIKIDQVNLGKLLQNPALDTISIGIKTKGTGTSINTLDATLETDIERLTYNGYDLTPFKLSADIKNGTGKLDAHFKDYNLNAALDGDIVLDSVAPEAHLDLEVTGADLQALGITNKNLRTQLNLVADYKGKPNKFTANAAIKDIVMVYVNDPYYPGDFNIKATVERDSSSVVIDNEILQLELQANADIPKITDAFSRYYTNLISADSTAYDTVPKPVNLHLKTRFHETALISDVFFPGIQEMDTLAVDIDFDESKQSLFTHVYLPRLRYNDMELDSLALEVNAQTNNPDFSFGIQRIDAGRVQIHKITFAGKTKDQLMQMNFNAYDGEERFMHIASTVERTKDSVFYHIEPDSLLLNRKLWNTPQDNRVAMTPKSITFRNFSFKNGQQQVAFGNHMTDRIDKEHMGVEFDGFQLNNFLALLNPEEPVAKGVLDGKFIVVEPYGRTALLAGLNINNLEVLTAPLGNLSIKARALGSERYDMKVALKDGGIDLDMNGDYTAHQDGADLNFHLDLNKFELNTLDQFTDGMITDTQGYVSGNFTIEGTSQKPDFNGAFDFHNAQFNPKMLNTNFTIDNEQIQLSNKGIYFKTFTVKDANNNTFVLDGEVTTKNPTNPEFDLSVKAKNFQVLNSTEEDNDLFYGKANINADVTLTGDLDLPIVDAKLSANEGTDVYYVIPEDELNMVERDGVVVFVNRQNPDAILTRNEEETAAILNGFRLDALLALNKNAVFNVIIDEKTGDNLRIAGKGDLNFEIEENGRTTLTGRYEVTEGHYQMNLYNLVKREFQFAEGSSVTWSGDPMDAQLDVSAIYKIKTSASSLMSDVSSGASQTLKDSYRQRVQFYVYLNVAGALMHPKLTFSIDIPEDDRGLSGGAIYSKVQQLNQQEDQLNKQVFSLLVLNRFFPDTGSDGSSGGTATIARDNLSQALSDQLNMFSDKLLGSSGISLNFGVDSYTDYQGATAENRTDVDITAQKKLFNDRVIVEVGSEVNVEGSSRPGEANQLLGNVSVQYLLTEDGRFRVKGFHKNTYENIIDGQIIVNGISLIFTKEFNKFNELWKAMLRKEEQADEEESKSKTEDNPDTTTPEKDTEQSE</sequence>
<dbReference type="PANTHER" id="PTHR36985:SF1">
    <property type="entry name" value="TRANSLOCATION AND ASSEMBLY MODULE SUBUNIT TAMB"/>
    <property type="match status" value="1"/>
</dbReference>
<evidence type="ECO:0000259" key="7">
    <source>
        <dbReference type="Pfam" id="PF04357"/>
    </source>
</evidence>
<dbReference type="InterPro" id="IPR007452">
    <property type="entry name" value="TamB_C"/>
</dbReference>
<dbReference type="Proteomes" id="UP000199138">
    <property type="component" value="Unassembled WGS sequence"/>
</dbReference>
<evidence type="ECO:0000256" key="1">
    <source>
        <dbReference type="ARBA" id="ARBA00004167"/>
    </source>
</evidence>
<dbReference type="OrthoDB" id="9811276at2"/>
<reference evidence="8 9" key="1">
    <citation type="submission" date="2016-10" db="EMBL/GenBank/DDBJ databases">
        <authorList>
            <person name="de Groot N.N."/>
        </authorList>
    </citation>
    <scope>NUCLEOTIDE SEQUENCE [LARGE SCALE GENOMIC DNA]</scope>
    <source>
        <strain evidence="8 9">CGMCC 1.12333</strain>
    </source>
</reference>
<dbReference type="PANTHER" id="PTHR36985">
    <property type="entry name" value="TRANSLOCATION AND ASSEMBLY MODULE SUBUNIT TAMB"/>
    <property type="match status" value="1"/>
</dbReference>